<dbReference type="Gene3D" id="1.20.245.10">
    <property type="entry name" value="Lipoxygenase-1, Domain 5"/>
    <property type="match status" value="2"/>
</dbReference>
<keyword evidence="6" id="KW-1185">Reference proteome</keyword>
<keyword evidence="4" id="KW-0732">Signal</keyword>
<evidence type="ECO:0000256" key="2">
    <source>
        <dbReference type="ARBA" id="ARBA00022964"/>
    </source>
</evidence>
<dbReference type="GO" id="GO:0046872">
    <property type="term" value="F:metal ion binding"/>
    <property type="evidence" value="ECO:0007669"/>
    <property type="project" value="UniProtKB-KW"/>
</dbReference>
<dbReference type="PROSITE" id="PS51393">
    <property type="entry name" value="LIPOXYGENASE_3"/>
    <property type="match status" value="1"/>
</dbReference>
<evidence type="ECO:0000256" key="3">
    <source>
        <dbReference type="ARBA" id="ARBA00023002"/>
    </source>
</evidence>
<keyword evidence="3" id="KW-0560">Oxidoreductase</keyword>
<feature type="chain" id="PRO_5028296085" evidence="4">
    <location>
        <begin position="24"/>
        <end position="648"/>
    </location>
</feature>
<keyword evidence="2" id="KW-0223">Dioxygenase</keyword>
<evidence type="ECO:0000259" key="5">
    <source>
        <dbReference type="PROSITE" id="PS51393"/>
    </source>
</evidence>
<dbReference type="AlphaFoldDB" id="A0A6P8IGY7"/>
<evidence type="ECO:0000256" key="4">
    <source>
        <dbReference type="SAM" id="SignalP"/>
    </source>
</evidence>
<dbReference type="SUPFAM" id="SSF48484">
    <property type="entry name" value="Lipoxigenase"/>
    <property type="match status" value="1"/>
</dbReference>
<protein>
    <submittedName>
        <fullName evidence="7">Arachidonate 5-lipoxygenase-like</fullName>
    </submittedName>
</protein>
<dbReference type="PANTHER" id="PTHR11771">
    <property type="entry name" value="LIPOXYGENASE"/>
    <property type="match status" value="1"/>
</dbReference>
<dbReference type="InterPro" id="IPR000907">
    <property type="entry name" value="LipOase"/>
</dbReference>
<proteinExistence type="predicted"/>
<dbReference type="OrthoDB" id="407298at2759"/>
<gene>
    <name evidence="7" type="primary">LOC116301055</name>
</gene>
<feature type="domain" description="Lipoxygenase" evidence="5">
    <location>
        <begin position="47"/>
        <end position="648"/>
    </location>
</feature>
<reference evidence="7" key="1">
    <citation type="submission" date="2025-08" db="UniProtKB">
        <authorList>
            <consortium name="RefSeq"/>
        </authorList>
    </citation>
    <scope>IDENTIFICATION</scope>
    <source>
        <tissue evidence="7">Tentacle</tissue>
    </source>
</reference>
<dbReference type="InterPro" id="IPR036226">
    <property type="entry name" value="LipOase_C_sf"/>
</dbReference>
<accession>A0A6P8IGY7</accession>
<dbReference type="GO" id="GO:0034440">
    <property type="term" value="P:lipid oxidation"/>
    <property type="evidence" value="ECO:0007669"/>
    <property type="project" value="InterPro"/>
</dbReference>
<sequence length="648" mass="73991">MASFEWILVVILGILADVNQCRASTSQSLITAAPTNLTSGKSAGPCSSVTYAYTSECQTDRENYLRQTRTTYQLSSSPLGLFPVISLSSNELTALLSSDPLNGHWMKLYKETIFRNLKLSYGFIMAYHDTEFTTLEHYNALFNFFVDSQHMDVLPEDQKYFKFHFKDPSIPFKKLSSLCKWKEDKYFTEQRLAGINPMSIQRVTYNSIGVHANNLLTRLNTKTNWDALTYDAIGYSRFQDAIANGYVYILQYPEYDGLKTRPEPTSSTRQILNATSPITIFFSKRSRIQGKPNELIPVAIQMGHTADSPVVTPDNPDAWLAAKLTVQSVDFAYGQTVEHLLKTHLFMEPICVCLYRQLHKLHPLHQILKYHCRGILGTNKFGFPYLVHSMNGTMEKLYTVGYNGAQAMLLKAMSKVKWEITDFKKNIKDRGMDDTKKIPYYPYRDDGYLIYDAIEAVANEYIDLYYKTDYDVYHDKELQTFANEVSSNGQTTNGMNGKIVGFPYSIRYKFELKDILTRLIWMTSAQHSAVNYPSNYYAAYTPNMPSKLYSDSRVMPGDFDVANLPGMYYATIQTTITMTLTAMHFDSLFDYGNDLVDPSARDILYRHSGSINGNIKSVIESRNLNRLDDGHLPYPYLLPGWISNSIHT</sequence>
<dbReference type="PRINTS" id="PR00087">
    <property type="entry name" value="LIPOXYGENASE"/>
</dbReference>
<feature type="signal peptide" evidence="4">
    <location>
        <begin position="1"/>
        <end position="23"/>
    </location>
</feature>
<evidence type="ECO:0000313" key="6">
    <source>
        <dbReference type="Proteomes" id="UP000515163"/>
    </source>
</evidence>
<keyword evidence="1" id="KW-0479">Metal-binding</keyword>
<organism evidence="6 7">
    <name type="scientific">Actinia tenebrosa</name>
    <name type="common">Australian red waratah sea anemone</name>
    <dbReference type="NCBI Taxonomy" id="6105"/>
    <lineage>
        <taxon>Eukaryota</taxon>
        <taxon>Metazoa</taxon>
        <taxon>Cnidaria</taxon>
        <taxon>Anthozoa</taxon>
        <taxon>Hexacorallia</taxon>
        <taxon>Actiniaria</taxon>
        <taxon>Actiniidae</taxon>
        <taxon>Actinia</taxon>
    </lineage>
</organism>
<dbReference type="InParanoid" id="A0A6P8IGY7"/>
<dbReference type="KEGG" id="aten:116301055"/>
<dbReference type="Proteomes" id="UP000515163">
    <property type="component" value="Unplaced"/>
</dbReference>
<dbReference type="Gene3D" id="3.10.450.60">
    <property type="match status" value="1"/>
</dbReference>
<evidence type="ECO:0000256" key="1">
    <source>
        <dbReference type="ARBA" id="ARBA00022723"/>
    </source>
</evidence>
<dbReference type="RefSeq" id="XP_031565918.1">
    <property type="nucleotide sequence ID" value="XM_031710058.1"/>
</dbReference>
<dbReference type="Pfam" id="PF00305">
    <property type="entry name" value="Lipoxygenase"/>
    <property type="match status" value="1"/>
</dbReference>
<evidence type="ECO:0000313" key="7">
    <source>
        <dbReference type="RefSeq" id="XP_031565918.1"/>
    </source>
</evidence>
<name>A0A6P8IGY7_ACTTE</name>
<dbReference type="GeneID" id="116301055"/>
<dbReference type="InterPro" id="IPR013819">
    <property type="entry name" value="LipOase_C"/>
</dbReference>
<dbReference type="GO" id="GO:0016702">
    <property type="term" value="F:oxidoreductase activity, acting on single donors with incorporation of molecular oxygen, incorporation of two atoms of oxygen"/>
    <property type="evidence" value="ECO:0007669"/>
    <property type="project" value="InterPro"/>
</dbReference>